<keyword evidence="6" id="KW-0479">Metal-binding</keyword>
<evidence type="ECO:0000256" key="11">
    <source>
        <dbReference type="ARBA" id="ARBA00023033"/>
    </source>
</evidence>
<dbReference type="OrthoDB" id="10253869at2759"/>
<dbReference type="GO" id="GO:0005777">
    <property type="term" value="C:peroxisome"/>
    <property type="evidence" value="ECO:0007669"/>
    <property type="project" value="UniProtKB-SubCell"/>
</dbReference>
<dbReference type="EC" id="1.13.12.7" evidence="4"/>
<dbReference type="GeneID" id="108733217"/>
<accession>A0A1W4WIG4</accession>
<comment type="subcellular location">
    <subcellularLocation>
        <location evidence="2">Peroxisome</location>
    </subcellularLocation>
</comment>
<dbReference type="InterPro" id="IPR045851">
    <property type="entry name" value="AMP-bd_C_sf"/>
</dbReference>
<feature type="domain" description="AMP-dependent synthetase/ligase" evidence="16">
    <location>
        <begin position="31"/>
        <end position="396"/>
    </location>
</feature>
<protein>
    <recommendedName>
        <fullName evidence="5">Luciferin 4-monooxygenase</fullName>
        <ecNumber evidence="4">1.13.12.7</ecNumber>
    </recommendedName>
</protein>
<dbReference type="GO" id="GO:0016405">
    <property type="term" value="F:CoA-ligase activity"/>
    <property type="evidence" value="ECO:0007669"/>
    <property type="project" value="TreeGrafter"/>
</dbReference>
<evidence type="ECO:0000256" key="12">
    <source>
        <dbReference type="ARBA" id="ARBA00023140"/>
    </source>
</evidence>
<evidence type="ECO:0000259" key="17">
    <source>
        <dbReference type="Pfam" id="PF13193"/>
    </source>
</evidence>
<dbReference type="InterPro" id="IPR025110">
    <property type="entry name" value="AMP-bd_C"/>
</dbReference>
<keyword evidence="14" id="KW-0599">Photoprotein</keyword>
<dbReference type="STRING" id="224129.A0A1W4WIG4"/>
<proteinExistence type="inferred from homology"/>
<keyword evidence="12" id="KW-0576">Peroxisome</keyword>
<evidence type="ECO:0000256" key="1">
    <source>
        <dbReference type="ARBA" id="ARBA00001946"/>
    </source>
</evidence>
<keyword evidence="11" id="KW-0503">Monooxygenase</keyword>
<evidence type="ECO:0000256" key="9">
    <source>
        <dbReference type="ARBA" id="ARBA00022842"/>
    </source>
</evidence>
<keyword evidence="9" id="KW-0460">Magnesium</keyword>
<evidence type="ECO:0000256" key="14">
    <source>
        <dbReference type="ARBA" id="ARBA00023262"/>
    </source>
</evidence>
<dbReference type="SUPFAM" id="SSF56801">
    <property type="entry name" value="Acetyl-CoA synthetase-like"/>
    <property type="match status" value="1"/>
</dbReference>
<dbReference type="FunFam" id="3.30.300.30:FF:000007">
    <property type="entry name" value="4-coumarate--CoA ligase 2"/>
    <property type="match status" value="1"/>
</dbReference>
<evidence type="ECO:0000259" key="16">
    <source>
        <dbReference type="Pfam" id="PF00501"/>
    </source>
</evidence>
<dbReference type="PROSITE" id="PS00455">
    <property type="entry name" value="AMP_BINDING"/>
    <property type="match status" value="1"/>
</dbReference>
<evidence type="ECO:0000256" key="3">
    <source>
        <dbReference type="ARBA" id="ARBA00006432"/>
    </source>
</evidence>
<dbReference type="KEGG" id="apln:108733217"/>
<keyword evidence="10" id="KW-0560">Oxidoreductase</keyword>
<keyword evidence="18" id="KW-1185">Reference proteome</keyword>
<keyword evidence="13" id="KW-0455">Luminescence</keyword>
<evidence type="ECO:0000256" key="15">
    <source>
        <dbReference type="ARBA" id="ARBA00048497"/>
    </source>
</evidence>
<dbReference type="Proteomes" id="UP000192223">
    <property type="component" value="Unplaced"/>
</dbReference>
<dbReference type="PANTHER" id="PTHR24096:SF423">
    <property type="entry name" value="GM05240P"/>
    <property type="match status" value="1"/>
</dbReference>
<dbReference type="GO" id="GO:0046872">
    <property type="term" value="F:metal ion binding"/>
    <property type="evidence" value="ECO:0007669"/>
    <property type="project" value="UniProtKB-KW"/>
</dbReference>
<gene>
    <name evidence="19" type="primary">LOC108733217</name>
</gene>
<reference evidence="19" key="1">
    <citation type="submission" date="2025-08" db="UniProtKB">
        <authorList>
            <consortium name="RefSeq"/>
        </authorList>
    </citation>
    <scope>IDENTIFICATION</scope>
    <source>
        <tissue evidence="19">Entire body</tissue>
    </source>
</reference>
<organism evidence="18 19">
    <name type="scientific">Agrilus planipennis</name>
    <name type="common">Emerald ash borer</name>
    <name type="synonym">Agrilus marcopoli</name>
    <dbReference type="NCBI Taxonomy" id="224129"/>
    <lineage>
        <taxon>Eukaryota</taxon>
        <taxon>Metazoa</taxon>
        <taxon>Ecdysozoa</taxon>
        <taxon>Arthropoda</taxon>
        <taxon>Hexapoda</taxon>
        <taxon>Insecta</taxon>
        <taxon>Pterygota</taxon>
        <taxon>Neoptera</taxon>
        <taxon>Endopterygota</taxon>
        <taxon>Coleoptera</taxon>
        <taxon>Polyphaga</taxon>
        <taxon>Elateriformia</taxon>
        <taxon>Buprestoidea</taxon>
        <taxon>Buprestidae</taxon>
        <taxon>Agrilinae</taxon>
        <taxon>Agrilus</taxon>
    </lineage>
</organism>
<name>A0A1W4WIG4_AGRPL</name>
<dbReference type="RefSeq" id="XP_018319810.1">
    <property type="nucleotide sequence ID" value="XM_018464308.2"/>
</dbReference>
<dbReference type="GO" id="GO:0008218">
    <property type="term" value="P:bioluminescence"/>
    <property type="evidence" value="ECO:0007669"/>
    <property type="project" value="UniProtKB-KW"/>
</dbReference>
<evidence type="ECO:0000313" key="18">
    <source>
        <dbReference type="Proteomes" id="UP000192223"/>
    </source>
</evidence>
<comment type="cofactor">
    <cofactor evidence="1">
        <name>Mg(2+)</name>
        <dbReference type="ChEBI" id="CHEBI:18420"/>
    </cofactor>
</comment>
<evidence type="ECO:0000313" key="19">
    <source>
        <dbReference type="RefSeq" id="XP_018319810.1"/>
    </source>
</evidence>
<dbReference type="GO" id="GO:0004497">
    <property type="term" value="F:monooxygenase activity"/>
    <property type="evidence" value="ECO:0007669"/>
    <property type="project" value="UniProtKB-KW"/>
</dbReference>
<dbReference type="Gene3D" id="2.30.38.10">
    <property type="entry name" value="Luciferase, Domain 3"/>
    <property type="match status" value="1"/>
</dbReference>
<dbReference type="GO" id="GO:0005524">
    <property type="term" value="F:ATP binding"/>
    <property type="evidence" value="ECO:0007669"/>
    <property type="project" value="UniProtKB-KW"/>
</dbReference>
<dbReference type="Pfam" id="PF00501">
    <property type="entry name" value="AMP-binding"/>
    <property type="match status" value="1"/>
</dbReference>
<evidence type="ECO:0000256" key="13">
    <source>
        <dbReference type="ARBA" id="ARBA00023223"/>
    </source>
</evidence>
<dbReference type="InterPro" id="IPR020845">
    <property type="entry name" value="AMP-binding_CS"/>
</dbReference>
<sequence length="538" mass="60052">MVFCDENKVLYGPSSLNKLPLVSTGKLLFEKIKNAPKKKAALINEPSGVQMNYEDLLIQSVKLAKYFQNVGVHEGDTISVISENTTKFVIPVLAALYQGVAVNCLSHTYTTGEFARLLNHTKPKLIFCSEIVQLKLKPLRERAPYINEIITFGEIPYEGMLEQILLQVTDNDIDSFQPKDVNPYDTIALILTSSGTTGLPKSVLLPHICSRQSFIFMSDKDYGHMNSNDISSLVVPVTHPFGLILLTSVLYTNSTAVIMGKFQPECYLNAIQKHKITKLYVVPTIMNLLAKSDLLENYNLESVCDIVCAGAPLSVNISKVVKERFKFAKVRQMYGLTELGTGASMQLWNNQKILSSVGKLIHDLEGKIWDRERNVALGPYQKGELLIKGPISMKGYIDNKEETDAAFDDEGFLRTGDAAYYDDDGNIYIVDRFKELIKYKGFQVAPAEIESLLLKNPNVRECAVVPKPDEKAGEVPIAFVVKQGSNVTERELVQEVNEQLSINKRLYGGIVFVDELPKNSFGKILRNSLKLQAASYCK</sequence>
<evidence type="ECO:0000256" key="6">
    <source>
        <dbReference type="ARBA" id="ARBA00022723"/>
    </source>
</evidence>
<evidence type="ECO:0000256" key="7">
    <source>
        <dbReference type="ARBA" id="ARBA00022741"/>
    </source>
</evidence>
<feature type="domain" description="AMP-binding enzyme C-terminal" evidence="17">
    <location>
        <begin position="448"/>
        <end position="523"/>
    </location>
</feature>
<evidence type="ECO:0000256" key="4">
    <source>
        <dbReference type="ARBA" id="ARBA00012532"/>
    </source>
</evidence>
<dbReference type="Pfam" id="PF13193">
    <property type="entry name" value="AMP-binding_C"/>
    <property type="match status" value="1"/>
</dbReference>
<evidence type="ECO:0000256" key="8">
    <source>
        <dbReference type="ARBA" id="ARBA00022840"/>
    </source>
</evidence>
<dbReference type="PANTHER" id="PTHR24096">
    <property type="entry name" value="LONG-CHAIN-FATTY-ACID--COA LIGASE"/>
    <property type="match status" value="1"/>
</dbReference>
<dbReference type="AlphaFoldDB" id="A0A1W4WIG4"/>
<dbReference type="InParanoid" id="A0A1W4WIG4"/>
<keyword evidence="7" id="KW-0547">Nucleotide-binding</keyword>
<dbReference type="InterPro" id="IPR000873">
    <property type="entry name" value="AMP-dep_synth/lig_dom"/>
</dbReference>
<evidence type="ECO:0000256" key="5">
    <source>
        <dbReference type="ARBA" id="ARBA00019043"/>
    </source>
</evidence>
<comment type="similarity">
    <text evidence="3">Belongs to the ATP-dependent AMP-binding enzyme family.</text>
</comment>
<evidence type="ECO:0000256" key="10">
    <source>
        <dbReference type="ARBA" id="ARBA00023002"/>
    </source>
</evidence>
<comment type="catalytic activity">
    <reaction evidence="15">
        <text>firefly D-luciferin + ATP + O2 = firefly oxyluciferin + hnu + AMP + CO2 + diphosphate</text>
        <dbReference type="Rhea" id="RHEA:10732"/>
        <dbReference type="ChEBI" id="CHEBI:15379"/>
        <dbReference type="ChEBI" id="CHEBI:16526"/>
        <dbReference type="ChEBI" id="CHEBI:16792"/>
        <dbReference type="ChEBI" id="CHEBI:30212"/>
        <dbReference type="ChEBI" id="CHEBI:30616"/>
        <dbReference type="ChEBI" id="CHEBI:33019"/>
        <dbReference type="ChEBI" id="CHEBI:58038"/>
        <dbReference type="ChEBI" id="CHEBI:456215"/>
        <dbReference type="EC" id="1.13.12.7"/>
    </reaction>
</comment>
<evidence type="ECO:0000256" key="2">
    <source>
        <dbReference type="ARBA" id="ARBA00004275"/>
    </source>
</evidence>
<dbReference type="Gene3D" id="3.40.50.980">
    <property type="match status" value="2"/>
</dbReference>
<dbReference type="Gene3D" id="3.30.300.30">
    <property type="match status" value="1"/>
</dbReference>
<keyword evidence="8" id="KW-0067">ATP-binding</keyword>